<comment type="caution">
    <text evidence="1">The sequence shown here is derived from an EMBL/GenBank/DDBJ whole genome shotgun (WGS) entry which is preliminary data.</text>
</comment>
<keyword evidence="2" id="KW-1185">Reference proteome</keyword>
<proteinExistence type="predicted"/>
<name>A0AAV4P7F4_9ARAC</name>
<evidence type="ECO:0000313" key="2">
    <source>
        <dbReference type="Proteomes" id="UP001054837"/>
    </source>
</evidence>
<dbReference type="Proteomes" id="UP001054837">
    <property type="component" value="Unassembled WGS sequence"/>
</dbReference>
<protein>
    <submittedName>
        <fullName evidence="1">Uncharacterized protein</fullName>
    </submittedName>
</protein>
<evidence type="ECO:0000313" key="1">
    <source>
        <dbReference type="EMBL" id="GIX92423.1"/>
    </source>
</evidence>
<gene>
    <name evidence="1" type="ORF">CDAR_595561</name>
</gene>
<reference evidence="1 2" key="1">
    <citation type="submission" date="2021-06" db="EMBL/GenBank/DDBJ databases">
        <title>Caerostris darwini draft genome.</title>
        <authorList>
            <person name="Kono N."/>
            <person name="Arakawa K."/>
        </authorList>
    </citation>
    <scope>NUCLEOTIDE SEQUENCE [LARGE SCALE GENOMIC DNA]</scope>
</reference>
<accession>A0AAV4P7F4</accession>
<sequence length="153" mass="16929">MPFLSPRDLSGLSPLLKMSSLTCAAAPPPSIIIYREEGKLRPLEAITHAIFVSQRPKWTVSPFKDVVTHVCCCAIDYHLPRRRQTSAISSSLPRANALFLEKIPPLTIVRDLSPPLAGPAVRYCAVFLQNSFYKTTDPSITPLVYDTHTLISP</sequence>
<dbReference type="EMBL" id="BPLQ01002393">
    <property type="protein sequence ID" value="GIX92423.1"/>
    <property type="molecule type" value="Genomic_DNA"/>
</dbReference>
<dbReference type="AlphaFoldDB" id="A0AAV4P7F4"/>
<organism evidence="1 2">
    <name type="scientific">Caerostris darwini</name>
    <dbReference type="NCBI Taxonomy" id="1538125"/>
    <lineage>
        <taxon>Eukaryota</taxon>
        <taxon>Metazoa</taxon>
        <taxon>Ecdysozoa</taxon>
        <taxon>Arthropoda</taxon>
        <taxon>Chelicerata</taxon>
        <taxon>Arachnida</taxon>
        <taxon>Araneae</taxon>
        <taxon>Araneomorphae</taxon>
        <taxon>Entelegynae</taxon>
        <taxon>Araneoidea</taxon>
        <taxon>Araneidae</taxon>
        <taxon>Caerostris</taxon>
    </lineage>
</organism>